<dbReference type="Ensembl" id="ENSCCRT00020059004.1">
    <property type="protein sequence ID" value="ENSCCRP00020053943.1"/>
    <property type="gene ID" value="ENSCCRG00020024427.1"/>
</dbReference>
<sequence length="94" mass="10190">WLQPSPAVAALHSHFIVGSVSEENSEDETAGKLDLQMEENPRSLSPSSVSSDSTYEMGFDSLDGPLHNLRSEMLCDTGFITMLKCAQVPLCVFG</sequence>
<proteinExistence type="predicted"/>
<dbReference type="AlphaFoldDB" id="A0A8C2FBX3"/>
<evidence type="ECO:0000256" key="1">
    <source>
        <dbReference type="SAM" id="MobiDB-lite"/>
    </source>
</evidence>
<reference evidence="2" key="1">
    <citation type="submission" date="2025-08" db="UniProtKB">
        <authorList>
            <consortium name="Ensembl"/>
        </authorList>
    </citation>
    <scope>IDENTIFICATION</scope>
</reference>
<feature type="region of interest" description="Disordered" evidence="1">
    <location>
        <begin position="20"/>
        <end position="56"/>
    </location>
</feature>
<accession>A0A8C2FBX3</accession>
<feature type="compositionally biased region" description="Low complexity" evidence="1">
    <location>
        <begin position="43"/>
        <end position="53"/>
    </location>
</feature>
<evidence type="ECO:0000313" key="2">
    <source>
        <dbReference type="Ensembl" id="ENSCCRP00020053943.1"/>
    </source>
</evidence>
<name>A0A8C2FBX3_CYPCA</name>
<evidence type="ECO:0000313" key="3">
    <source>
        <dbReference type="Proteomes" id="UP000694701"/>
    </source>
</evidence>
<protein>
    <submittedName>
        <fullName evidence="2">Uncharacterized protein</fullName>
    </submittedName>
</protein>
<dbReference type="Proteomes" id="UP000694701">
    <property type="component" value="Unplaced"/>
</dbReference>
<organism evidence="2 3">
    <name type="scientific">Cyprinus carpio</name>
    <name type="common">Common carp</name>
    <dbReference type="NCBI Taxonomy" id="7962"/>
    <lineage>
        <taxon>Eukaryota</taxon>
        <taxon>Metazoa</taxon>
        <taxon>Chordata</taxon>
        <taxon>Craniata</taxon>
        <taxon>Vertebrata</taxon>
        <taxon>Euteleostomi</taxon>
        <taxon>Actinopterygii</taxon>
        <taxon>Neopterygii</taxon>
        <taxon>Teleostei</taxon>
        <taxon>Ostariophysi</taxon>
        <taxon>Cypriniformes</taxon>
        <taxon>Cyprinidae</taxon>
        <taxon>Cyprininae</taxon>
        <taxon>Cyprinus</taxon>
    </lineage>
</organism>